<gene>
    <name evidence="2" type="ORF">ACJDTP_21305</name>
</gene>
<dbReference type="Proteomes" id="UP001623600">
    <property type="component" value="Unassembled WGS sequence"/>
</dbReference>
<protein>
    <submittedName>
        <fullName evidence="2">DUF6442 family protein</fullName>
    </submittedName>
</protein>
<evidence type="ECO:0000313" key="2">
    <source>
        <dbReference type="EMBL" id="MFL0167613.1"/>
    </source>
</evidence>
<keyword evidence="1" id="KW-1133">Transmembrane helix</keyword>
<organism evidence="2 3">
    <name type="scientific">Candidatus Clostridium helianthi</name>
    <dbReference type="NCBI Taxonomy" id="3381660"/>
    <lineage>
        <taxon>Bacteria</taxon>
        <taxon>Bacillati</taxon>
        <taxon>Bacillota</taxon>
        <taxon>Clostridia</taxon>
        <taxon>Eubacteriales</taxon>
        <taxon>Clostridiaceae</taxon>
        <taxon>Clostridium</taxon>
    </lineage>
</organism>
<name>A0ABW8SC21_9CLOT</name>
<evidence type="ECO:0000256" key="1">
    <source>
        <dbReference type="SAM" id="Phobius"/>
    </source>
</evidence>
<proteinExistence type="predicted"/>
<dbReference type="RefSeq" id="WP_173714038.1">
    <property type="nucleotide sequence ID" value="NZ_JBJIAB010000036.1"/>
</dbReference>
<keyword evidence="1" id="KW-0812">Transmembrane</keyword>
<feature type="transmembrane region" description="Helical" evidence="1">
    <location>
        <begin position="74"/>
        <end position="91"/>
    </location>
</feature>
<dbReference type="EMBL" id="JBJIAB010000036">
    <property type="protein sequence ID" value="MFL0167613.1"/>
    <property type="molecule type" value="Genomic_DNA"/>
</dbReference>
<feature type="transmembrane region" description="Helical" evidence="1">
    <location>
        <begin position="130"/>
        <end position="151"/>
    </location>
</feature>
<evidence type="ECO:0000313" key="3">
    <source>
        <dbReference type="Proteomes" id="UP001623600"/>
    </source>
</evidence>
<feature type="transmembrane region" description="Helical" evidence="1">
    <location>
        <begin position="103"/>
        <end position="123"/>
    </location>
</feature>
<comment type="caution">
    <text evidence="2">The sequence shown here is derived from an EMBL/GenBank/DDBJ whole genome shotgun (WGS) entry which is preliminary data.</text>
</comment>
<keyword evidence="3" id="KW-1185">Reference proteome</keyword>
<reference evidence="2 3" key="1">
    <citation type="submission" date="2024-11" db="EMBL/GenBank/DDBJ databases">
        <authorList>
            <person name="Heng Y.C."/>
            <person name="Lim A.C.H."/>
            <person name="Lee J.K.Y."/>
            <person name="Kittelmann S."/>
        </authorList>
    </citation>
    <scope>NUCLEOTIDE SEQUENCE [LARGE SCALE GENOMIC DNA]</scope>
    <source>
        <strain evidence="2 3">WILCCON 0112</strain>
    </source>
</reference>
<dbReference type="InterPro" id="IPR045620">
    <property type="entry name" value="DUF6442"/>
</dbReference>
<dbReference type="Pfam" id="PF20040">
    <property type="entry name" value="DUF6442"/>
    <property type="match status" value="1"/>
</dbReference>
<accession>A0ABW8SC21</accession>
<sequence length="157" mass="17814">MESNLEGLYIMQRKLGENIDNKTWHDIIIPSILVKKLKGGIYMNRDEILARSKKENLLNDERERYIQKSANQNSYFAVIIIFAIFSIILFIQKLITGGAFADYRVFSLALLIAMIGQSGTVYYYNRDKKVYLVCTILEIIGAIAGMASIVGSGMGWF</sequence>
<keyword evidence="1" id="KW-0472">Membrane</keyword>